<name>A0A8H8RD33_9HELO</name>
<comment type="caution">
    <text evidence="1">The sequence shown here is derived from an EMBL/GenBank/DDBJ whole genome shotgun (WGS) entry which is preliminary data.</text>
</comment>
<dbReference type="InterPro" id="IPR013869">
    <property type="entry name" value="DUF1757"/>
</dbReference>
<evidence type="ECO:0000313" key="2">
    <source>
        <dbReference type="Proteomes" id="UP000462212"/>
    </source>
</evidence>
<accession>A0A8H8RD33</accession>
<dbReference type="OrthoDB" id="544298at2759"/>
<gene>
    <name evidence="1" type="ORF">LSUB1_G008226</name>
</gene>
<feature type="non-terminal residue" evidence="1">
    <location>
        <position position="132"/>
    </location>
</feature>
<organism evidence="1 2">
    <name type="scientific">Lachnellula subtilissima</name>
    <dbReference type="NCBI Taxonomy" id="602034"/>
    <lineage>
        <taxon>Eukaryota</taxon>
        <taxon>Fungi</taxon>
        <taxon>Dikarya</taxon>
        <taxon>Ascomycota</taxon>
        <taxon>Pezizomycotina</taxon>
        <taxon>Leotiomycetes</taxon>
        <taxon>Helotiales</taxon>
        <taxon>Lachnaceae</taxon>
        <taxon>Lachnellula</taxon>
    </lineage>
</organism>
<dbReference type="Pfam" id="PF08560">
    <property type="entry name" value="DUF1757"/>
    <property type="match status" value="1"/>
</dbReference>
<protein>
    <submittedName>
        <fullName evidence="1">Uncharacterized protein</fullName>
    </submittedName>
</protein>
<evidence type="ECO:0000313" key="1">
    <source>
        <dbReference type="EMBL" id="TVY31919.1"/>
    </source>
</evidence>
<reference evidence="1 2" key="1">
    <citation type="submission" date="2018-05" db="EMBL/GenBank/DDBJ databases">
        <title>Genome sequencing and assembly of the regulated plant pathogen Lachnellula willkommii and related sister species for the development of diagnostic species identification markers.</title>
        <authorList>
            <person name="Giroux E."/>
            <person name="Bilodeau G."/>
        </authorList>
    </citation>
    <scope>NUCLEOTIDE SEQUENCE [LARGE SCALE GENOMIC DNA]</scope>
    <source>
        <strain evidence="1 2">CBS 197.66</strain>
    </source>
</reference>
<dbReference type="AlphaFoldDB" id="A0A8H8RD33"/>
<dbReference type="Proteomes" id="UP000462212">
    <property type="component" value="Unassembled WGS sequence"/>
</dbReference>
<keyword evidence="2" id="KW-1185">Reference proteome</keyword>
<sequence length="132" mass="14716">MSRFFPQAAYEEDQKYGRTILTTHVLTRGFQAGSLVSLPVASTVYFLRRRRNPLIRPSFEAILLRSTGRGAVIGTGLLGIAVVHRMWGREEIEWQDRSWRLLGNKGQVECDDWTYGGYGGGCHGGGWRGVAG</sequence>
<proteinExistence type="predicted"/>
<dbReference type="EMBL" id="QGMJ01001226">
    <property type="protein sequence ID" value="TVY31919.1"/>
    <property type="molecule type" value="Genomic_DNA"/>
</dbReference>